<dbReference type="RefSeq" id="WP_085423990.1">
    <property type="nucleotide sequence ID" value="NZ_FXAF01000008.1"/>
</dbReference>
<feature type="region of interest" description="Disordered" evidence="2">
    <location>
        <begin position="1389"/>
        <end position="1412"/>
    </location>
</feature>
<dbReference type="STRING" id="464029.SAMN02982989_1133"/>
<evidence type="ECO:0000256" key="2">
    <source>
        <dbReference type="SAM" id="MobiDB-lite"/>
    </source>
</evidence>
<feature type="region of interest" description="Disordered" evidence="2">
    <location>
        <begin position="184"/>
        <end position="217"/>
    </location>
</feature>
<evidence type="ECO:0008006" key="5">
    <source>
        <dbReference type="Google" id="ProtNLM"/>
    </source>
</evidence>
<proteinExistence type="predicted"/>
<organism evidence="3 4">
    <name type="scientific">Xaviernesmea oryzae</name>
    <dbReference type="NCBI Taxonomy" id="464029"/>
    <lineage>
        <taxon>Bacteria</taxon>
        <taxon>Pseudomonadati</taxon>
        <taxon>Pseudomonadota</taxon>
        <taxon>Alphaproteobacteria</taxon>
        <taxon>Hyphomicrobiales</taxon>
        <taxon>Rhizobiaceae</taxon>
        <taxon>Rhizobium/Agrobacterium group</taxon>
        <taxon>Xaviernesmea</taxon>
    </lineage>
</organism>
<feature type="compositionally biased region" description="Polar residues" evidence="2">
    <location>
        <begin position="203"/>
        <end position="212"/>
    </location>
</feature>
<dbReference type="EMBL" id="FXAF01000008">
    <property type="protein sequence ID" value="SMF60887.1"/>
    <property type="molecule type" value="Genomic_DNA"/>
</dbReference>
<keyword evidence="1" id="KW-0479">Metal-binding</keyword>
<keyword evidence="4" id="KW-1185">Reference proteome</keyword>
<dbReference type="InterPro" id="IPR002355">
    <property type="entry name" value="Cu_oxidase_Cu_BS"/>
</dbReference>
<gene>
    <name evidence="3" type="ORF">SAMN02982989_1133</name>
</gene>
<sequence>MSFFRSASALLSVISILAGLSFDEVAIAQDASSEAGLTGEMGCTAVHAGVTEGEAIFGRTICADVVAFDQTLVYNRFGSFNPFGMMFALRRDVVPADKPVARRTSDECDSDDGTSTYSGSLEAGQVRLRDCKRPRPVVLRVNVGDMLHLRLTNLLRPAAPNFSGNFCGTSNNPSDASYETLRAAVSQSQDQSQSSHGEVGCLNGNTPASAQDPTDWPASRGLNFAVQGLAAFNPQGGPLNPECLGLTAVAVGRSIDCYYKILREGPHFLASTAAPSGGEGDGGSITHGLFGTIVVEKKGTSWYRSQVSKAAMTAARIDTPAAVDYSKFIDGRPLLNLLQPAGDNAYRLFHNDLNAIIESPASSDQPAHAFREFSVFFHDELKSFVTRNFDELGMFGEGQLAGVRDGFAINYGSSGMGTMLLANRKGIGPAANCAECLYEEFFLTSWANGDPALLEWFSDDPSNVHHSYLNDAVVFRNVHAGPKETHVFHLHAHQWFAGNDNNRGAYLDSQTVGPQQAFSYDISGGGLEIFHRGANGDKGWWETLGSGNRNRTPGDSIFHCHLYPHFAQGMWELWRVHDVLEDGTRKLPDGQWNAGLTLEEEAPAIKAKARPGSVDPKTGRLITVDGAPASRLGTPVPAIVPLPYQALPLAPTYPDGEASLDPATGQVSADPITEIASFPGYPHYIPGAAGHRPPQAPLDIARKLDGNATTDEYLDGGLPRHVLGDGSTRKPDFDVSALPPLSDRKSREEAQKRLMAKALALGDMTMHFEKVDAMLLPYDGTPLEQAAMAFHHNGKLASGTPLTLKTANQATAIYDTTRSGYVAAGEPSSLLFPVNGAPAKPGSPFADPCGAPDALGQLHEAADGKVYYTDANGADHEVYLAASLSEMTTDPTQASPLYIKGKRDPRPGVVYYIDDGQPKEAGSGNLIRETDPMTGAEFTSDPGVIGFRRYEASAVQLDLVTNRAGWHDPQARINVLTANSEGYKTGGGRISPKVSAGEQPFFFRALSGECIEFRHTNELPKDLALDDFQVKTPTDTIGQHIHLVKFDVTASDGSGNGWNYEDGTFAADEIAARICAAKGGEVVGGRIVTNRAAGALDIREREGLCEIKDGVWHVAEKFKDIWRRKIGTDRDLFQTTVQRWFADPILSAVRSPDDSSADRMVDRTLRTVFSHDHFGPSSIQQHGFYTALVIEPSRSRTCDVDDATLEATTCTPRRDDRALRVAAAADVGARKIIKTPKSPSVSLVAGTTSATPDEREAREFALAIADFATLYDPRDSETERDLVARLDSQESDASLHGMTMLACEAKHAADPPRLNSICGSGMIADAGNQSVMYGKPGDVAPAWLAAGRPGDLAAHRLAGDVALAINPAEADKLRSYMIDYRRMAAGYPKDDPRGRLAKPVAPPRRPESISVDHHDPYLFNYRGEPLPLRVGTSSSASSDCSLKDLAHWEGRLQAGVTERCSIDRQKPGDAGDMSNAFASVLNGDPVTPILESKDGDTVQLRLIQGAQEVQHTFTVEDHTLQRNHDQPFPSGMKPLDDITPNTTLVKDCERVPLNAGGVPFSRLGRADQYADWFNKGATTFSVANDRRFWEAYDKRVARCFNAEGRISAQEVGISEHFEFTSAYLYDSNKFGGLTPYLRRFNPIPDLMPPEVEPEVSDTLVHFGSTDALWNGAWGLLRVQKKPGVSPEKRQIGMCDPKAPKVYAAVVAIEARRLRMDGGRTVSAIDRIRYAPALDDPDGLFFAIVDPRKVMNPVPNGHSFMKWAGTPAAWQNIPLDRVRTEIIRTYDRPEPMVLMVKAGDCLKLTVLNALTRQDGYLRDGKGDAHMPPITPLNVDVTWNGGDDEGGVNSSITFNGDGPDGLKPSARLAVSVALPVLNAQSTMPRPIGKSEIAALAAIGSGDTMSMSPIRADWGQITQVEIYAGLAVSQRSADEIQTNALVSLADSYSQAVGEGNDTTLRAIDPDGSMGRLATGINELQQVAIPALRDNIGRISGRPIAIEQPRIPSNHGAQPQIAVPNWINTVGPVVRRLNANQQRELKLNLDQALQAPSERLIPSIVDVRLSPPFTDKVEEEAAKAETRFIPYAFGALPFKSQGDVVGHGAHGLFGAIVSVPKDASALSSRAERIASTGCRPLFRSQPVERPELLQDLPLVLPPRTSPRQFDCYYVIAPTEEKTQPFSVATMEVPRYGANATVDDPSSVHRIRQFTLFWQDGSNLVDRDTKDKHLSAGTDHKLVADCTVCTDSYDWGEKAVSYRSEPFHRRLRTMHGAPMESHYNLNAYDFGLDFFRLRSGERTDPPMQVLRAAAGEEVVIHVVHPGGRARQRAFITIAQDYDDLFPGFGFPRSALLGPGKALTASLTRPLEKGCYLWFDGPMTTRSGGAWGLVDIVATESLNDRNVTSCAARNRR</sequence>
<dbReference type="SUPFAM" id="SSF49503">
    <property type="entry name" value="Cupredoxins"/>
    <property type="match status" value="1"/>
</dbReference>
<dbReference type="Proteomes" id="UP000192903">
    <property type="component" value="Unassembled WGS sequence"/>
</dbReference>
<accession>A0A1X7FZ67</accession>
<name>A0A1X7FZ67_9HYPH</name>
<dbReference type="InterPro" id="IPR008972">
    <property type="entry name" value="Cupredoxin"/>
</dbReference>
<protein>
    <recommendedName>
        <fullName evidence="5">Plastocyanin-like domain-containing protein</fullName>
    </recommendedName>
</protein>
<evidence type="ECO:0000256" key="1">
    <source>
        <dbReference type="ARBA" id="ARBA00022723"/>
    </source>
</evidence>
<dbReference type="PROSITE" id="PS00080">
    <property type="entry name" value="MULTICOPPER_OXIDASE2"/>
    <property type="match status" value="1"/>
</dbReference>
<dbReference type="OrthoDB" id="345021at2"/>
<dbReference type="Gene3D" id="2.60.40.420">
    <property type="entry name" value="Cupredoxins - blue copper proteins"/>
    <property type="match status" value="1"/>
</dbReference>
<dbReference type="GO" id="GO:0005507">
    <property type="term" value="F:copper ion binding"/>
    <property type="evidence" value="ECO:0007669"/>
    <property type="project" value="InterPro"/>
</dbReference>
<feature type="region of interest" description="Disordered" evidence="2">
    <location>
        <begin position="711"/>
        <end position="749"/>
    </location>
</feature>
<feature type="compositionally biased region" description="Low complexity" evidence="2">
    <location>
        <begin position="186"/>
        <end position="195"/>
    </location>
</feature>
<evidence type="ECO:0000313" key="3">
    <source>
        <dbReference type="EMBL" id="SMF60887.1"/>
    </source>
</evidence>
<reference evidence="4" key="1">
    <citation type="submission" date="2017-04" db="EMBL/GenBank/DDBJ databases">
        <authorList>
            <person name="Varghese N."/>
            <person name="Submissions S."/>
        </authorList>
    </citation>
    <scope>NUCLEOTIDE SEQUENCE [LARGE SCALE GENOMIC DNA]</scope>
    <source>
        <strain evidence="4">B4P</strain>
    </source>
</reference>
<evidence type="ECO:0000313" key="4">
    <source>
        <dbReference type="Proteomes" id="UP000192903"/>
    </source>
</evidence>